<proteinExistence type="predicted"/>
<dbReference type="RefSeq" id="WP_153654071.1">
    <property type="nucleotide sequence ID" value="NZ_CP045737.1"/>
</dbReference>
<organism evidence="1 2">
    <name type="scientific">Aeromicrobium yanjiei</name>
    <dbReference type="NCBI Taxonomy" id="2662028"/>
    <lineage>
        <taxon>Bacteria</taxon>
        <taxon>Bacillati</taxon>
        <taxon>Actinomycetota</taxon>
        <taxon>Actinomycetes</taxon>
        <taxon>Propionibacteriales</taxon>
        <taxon>Nocardioidaceae</taxon>
        <taxon>Aeromicrobium</taxon>
    </lineage>
</organism>
<dbReference type="AlphaFoldDB" id="A0A5Q2MH02"/>
<evidence type="ECO:0000313" key="1">
    <source>
        <dbReference type="EMBL" id="QGG42427.1"/>
    </source>
</evidence>
<gene>
    <name evidence="1" type="ORF">GEV26_14170</name>
</gene>
<sequence>MTLTDDADRHLQLTHHAYRHLAEAWDLGLEAVLEHDVRAARQVMRGATTRRSMLRTAHEHLQWDESLRPTGTSRRPASQLVVIADLMRMNRLLGQIAQLVIAAPSGAAGTLDDRDRARVEVARRVGAQRLRQFAESTPRPVLDRAYVAAGHELLDALAALAEHAPRRGSATDLCLALVVTMIEVSRHTTRIA</sequence>
<name>A0A5Q2MH02_9ACTN</name>
<evidence type="ECO:0000313" key="2">
    <source>
        <dbReference type="Proteomes" id="UP000392064"/>
    </source>
</evidence>
<dbReference type="EMBL" id="CP045737">
    <property type="protein sequence ID" value="QGG42427.1"/>
    <property type="molecule type" value="Genomic_DNA"/>
</dbReference>
<keyword evidence="2" id="KW-1185">Reference proteome</keyword>
<protein>
    <submittedName>
        <fullName evidence="1">Uncharacterized protein</fullName>
    </submittedName>
</protein>
<accession>A0A5Q2MH02</accession>
<dbReference type="Proteomes" id="UP000392064">
    <property type="component" value="Chromosome"/>
</dbReference>
<dbReference type="KEGG" id="aef:GEV26_14170"/>
<reference evidence="1 2" key="1">
    <citation type="submission" date="2019-11" db="EMBL/GenBank/DDBJ databases">
        <authorList>
            <person name="Li J."/>
        </authorList>
    </citation>
    <scope>NUCLEOTIDE SEQUENCE [LARGE SCALE GENOMIC DNA]</scope>
    <source>
        <strain evidence="1 2">MF47</strain>
    </source>
</reference>